<comment type="caution">
    <text evidence="1">The sequence shown here is derived from an EMBL/GenBank/DDBJ whole genome shotgun (WGS) entry which is preliminary data.</text>
</comment>
<organism evidence="1 2">
    <name type="scientific">Scutellospora calospora</name>
    <dbReference type="NCBI Taxonomy" id="85575"/>
    <lineage>
        <taxon>Eukaryota</taxon>
        <taxon>Fungi</taxon>
        <taxon>Fungi incertae sedis</taxon>
        <taxon>Mucoromycota</taxon>
        <taxon>Glomeromycotina</taxon>
        <taxon>Glomeromycetes</taxon>
        <taxon>Diversisporales</taxon>
        <taxon>Gigasporaceae</taxon>
        <taxon>Scutellospora</taxon>
    </lineage>
</organism>
<feature type="non-terminal residue" evidence="1">
    <location>
        <position position="1"/>
    </location>
</feature>
<gene>
    <name evidence="1" type="ORF">SCALOS_LOCUS5019</name>
</gene>
<reference evidence="1" key="1">
    <citation type="submission" date="2021-06" db="EMBL/GenBank/DDBJ databases">
        <authorList>
            <person name="Kallberg Y."/>
            <person name="Tangrot J."/>
            <person name="Rosling A."/>
        </authorList>
    </citation>
    <scope>NUCLEOTIDE SEQUENCE</scope>
    <source>
        <strain evidence="1">AU212A</strain>
    </source>
</reference>
<sequence>SGRKAFFSEAEDKLYNWIIEQRKQGLAVTYINIQTKMLEILQEHDMKILYSRSVRSFNASVSWLYNFLYRYKLALRRCTKKSQKLPDQTKELLDNFYNRNFTVNLKGEKTIHIRSTNNKKTRFIVVLICVADRTKLSPICIFKRKKLKNNEQIPSDFRKNKELNNTFAMMVYDSFRGHLDKFIKQKFHKNYIDLAIAKGGCGKTKSGNLKRAILSDVCE</sequence>
<evidence type="ECO:0000313" key="1">
    <source>
        <dbReference type="EMBL" id="CAG8546115.1"/>
    </source>
</evidence>
<name>A0ACA9LWL7_9GLOM</name>
<protein>
    <submittedName>
        <fullName evidence="1">11440_t:CDS:1</fullName>
    </submittedName>
</protein>
<dbReference type="Proteomes" id="UP000789860">
    <property type="component" value="Unassembled WGS sequence"/>
</dbReference>
<accession>A0ACA9LWL7</accession>
<proteinExistence type="predicted"/>
<evidence type="ECO:0000313" key="2">
    <source>
        <dbReference type="Proteomes" id="UP000789860"/>
    </source>
</evidence>
<keyword evidence="2" id="KW-1185">Reference proteome</keyword>
<dbReference type="EMBL" id="CAJVPM010007469">
    <property type="protein sequence ID" value="CAG8546115.1"/>
    <property type="molecule type" value="Genomic_DNA"/>
</dbReference>